<dbReference type="EMBL" id="CP036280">
    <property type="protein sequence ID" value="QDU71366.1"/>
    <property type="molecule type" value="Genomic_DNA"/>
</dbReference>
<dbReference type="NCBIfam" id="NF004315">
    <property type="entry name" value="PRK05710.1-4"/>
    <property type="match status" value="1"/>
</dbReference>
<dbReference type="PROSITE" id="PS00178">
    <property type="entry name" value="AA_TRNA_LIGASE_I"/>
    <property type="match status" value="1"/>
</dbReference>
<dbReference type="GO" id="GO:0006424">
    <property type="term" value="P:glutamyl-tRNA aminoacylation"/>
    <property type="evidence" value="ECO:0007669"/>
    <property type="project" value="TreeGrafter"/>
</dbReference>
<organism evidence="9 10">
    <name type="scientific">Mucisphaera calidilacus</name>
    <dbReference type="NCBI Taxonomy" id="2527982"/>
    <lineage>
        <taxon>Bacteria</taxon>
        <taxon>Pseudomonadati</taxon>
        <taxon>Planctomycetota</taxon>
        <taxon>Phycisphaerae</taxon>
        <taxon>Phycisphaerales</taxon>
        <taxon>Phycisphaeraceae</taxon>
        <taxon>Mucisphaera</taxon>
    </lineage>
</organism>
<reference evidence="9 10" key="1">
    <citation type="submission" date="2019-02" db="EMBL/GenBank/DDBJ databases">
        <title>Deep-cultivation of Planctomycetes and their phenomic and genomic characterization uncovers novel biology.</title>
        <authorList>
            <person name="Wiegand S."/>
            <person name="Jogler M."/>
            <person name="Boedeker C."/>
            <person name="Pinto D."/>
            <person name="Vollmers J."/>
            <person name="Rivas-Marin E."/>
            <person name="Kohn T."/>
            <person name="Peeters S.H."/>
            <person name="Heuer A."/>
            <person name="Rast P."/>
            <person name="Oberbeckmann S."/>
            <person name="Bunk B."/>
            <person name="Jeske O."/>
            <person name="Meyerdierks A."/>
            <person name="Storesund J.E."/>
            <person name="Kallscheuer N."/>
            <person name="Luecker S."/>
            <person name="Lage O.M."/>
            <person name="Pohl T."/>
            <person name="Merkel B.J."/>
            <person name="Hornburger P."/>
            <person name="Mueller R.-W."/>
            <person name="Bruemmer F."/>
            <person name="Labrenz M."/>
            <person name="Spormann A.M."/>
            <person name="Op den Camp H."/>
            <person name="Overmann J."/>
            <person name="Amann R."/>
            <person name="Jetten M.S.M."/>
            <person name="Mascher T."/>
            <person name="Medema M.H."/>
            <person name="Devos D.P."/>
            <person name="Kaster A.-K."/>
            <person name="Ovreas L."/>
            <person name="Rohde M."/>
            <person name="Galperin M.Y."/>
            <person name="Jogler C."/>
        </authorList>
    </citation>
    <scope>NUCLEOTIDE SEQUENCE [LARGE SCALE GENOMIC DNA]</scope>
    <source>
        <strain evidence="9 10">Pan265</strain>
    </source>
</reference>
<feature type="domain" description="Glutamyl/glutaminyl-tRNA synthetase class Ib catalytic" evidence="8">
    <location>
        <begin position="19"/>
        <end position="333"/>
    </location>
</feature>
<dbReference type="InterPro" id="IPR014729">
    <property type="entry name" value="Rossmann-like_a/b/a_fold"/>
</dbReference>
<evidence type="ECO:0000256" key="3">
    <source>
        <dbReference type="ARBA" id="ARBA00022741"/>
    </source>
</evidence>
<dbReference type="PANTHER" id="PTHR43311:SF1">
    <property type="entry name" value="GLUTAMYL-Q TRNA(ASP) SYNTHETASE"/>
    <property type="match status" value="1"/>
</dbReference>
<keyword evidence="1 7" id="KW-0436">Ligase</keyword>
<keyword evidence="10" id="KW-1185">Reference proteome</keyword>
<evidence type="ECO:0000256" key="2">
    <source>
        <dbReference type="ARBA" id="ARBA00022723"/>
    </source>
</evidence>
<evidence type="ECO:0000313" key="9">
    <source>
        <dbReference type="EMBL" id="QDU71366.1"/>
    </source>
</evidence>
<dbReference type="SUPFAM" id="SSF52374">
    <property type="entry name" value="Nucleotidylyl transferase"/>
    <property type="match status" value="1"/>
</dbReference>
<dbReference type="AlphaFoldDB" id="A0A518BWM0"/>
<dbReference type="Gene3D" id="3.40.50.620">
    <property type="entry name" value="HUPs"/>
    <property type="match status" value="1"/>
</dbReference>
<evidence type="ECO:0000256" key="4">
    <source>
        <dbReference type="ARBA" id="ARBA00022833"/>
    </source>
</evidence>
<dbReference type="InterPro" id="IPR049940">
    <property type="entry name" value="GluQ/Sye"/>
</dbReference>
<keyword evidence="7" id="KW-0648">Protein biosynthesis</keyword>
<evidence type="ECO:0000256" key="6">
    <source>
        <dbReference type="ARBA" id="ARBA00023146"/>
    </source>
</evidence>
<keyword evidence="3 7" id="KW-0547">Nucleotide-binding</keyword>
<dbReference type="EC" id="6.1.1.17" evidence="9"/>
<evidence type="ECO:0000259" key="8">
    <source>
        <dbReference type="Pfam" id="PF00749"/>
    </source>
</evidence>
<dbReference type="GO" id="GO:0005829">
    <property type="term" value="C:cytosol"/>
    <property type="evidence" value="ECO:0007669"/>
    <property type="project" value="TreeGrafter"/>
</dbReference>
<sequence precursor="true">MNQTYRYDNDLSAPATPATRLAPSPTGALHLGNARTFLINWALATQNNWRIILRIEDLDGPRIKQGSDLGAIDTLRWLGITWHDGPHYQAADLTPYTHAMQTLLDQRLIYPCPATRKEIEASLSAPHADDHERRYPGFHRPTTDADWQRVQQHANDRGLLNEGDWAWRLIVPDQPITIHDTFAPPARVNVQQQVGDFVIASKAGLPAYQLAVVVDDARQSITHVVRGDDLLHASARQHWLYKFLGQEDLIPSYTHLPLVVGPDGRRLAKRHGDTRIASFRDAGVPPERIVGLIAYQAGITQQRTPMTAAQFATEFSLDTLPRTPVTCTQEDTDWLLAP</sequence>
<dbReference type="Proteomes" id="UP000320386">
    <property type="component" value="Chromosome"/>
</dbReference>
<dbReference type="PRINTS" id="PR00987">
    <property type="entry name" value="TRNASYNTHGLU"/>
</dbReference>
<dbReference type="GO" id="GO:0005524">
    <property type="term" value="F:ATP binding"/>
    <property type="evidence" value="ECO:0007669"/>
    <property type="project" value="UniProtKB-KW"/>
</dbReference>
<dbReference type="InterPro" id="IPR020058">
    <property type="entry name" value="Glu/Gln-tRNA-synth_Ib_cat-dom"/>
</dbReference>
<dbReference type="PANTHER" id="PTHR43311">
    <property type="entry name" value="GLUTAMATE--TRNA LIGASE"/>
    <property type="match status" value="1"/>
</dbReference>
<protein>
    <submittedName>
        <fullName evidence="9">Glutamate--tRNA ligase</fullName>
        <ecNumber evidence="9">6.1.1.17</ecNumber>
    </submittedName>
</protein>
<name>A0A518BWM0_9BACT</name>
<dbReference type="GO" id="GO:0004818">
    <property type="term" value="F:glutamate-tRNA ligase activity"/>
    <property type="evidence" value="ECO:0007669"/>
    <property type="project" value="UniProtKB-EC"/>
</dbReference>
<keyword evidence="5 7" id="KW-0067">ATP-binding</keyword>
<keyword evidence="4" id="KW-0862">Zinc</keyword>
<evidence type="ECO:0000256" key="5">
    <source>
        <dbReference type="ARBA" id="ARBA00022840"/>
    </source>
</evidence>
<dbReference type="KEGG" id="mcad:Pan265_12150"/>
<comment type="similarity">
    <text evidence="7">Belongs to the class-I aminoacyl-tRNA synthetase family.</text>
</comment>
<dbReference type="InterPro" id="IPR001412">
    <property type="entry name" value="aa-tRNA-synth_I_CS"/>
</dbReference>
<gene>
    <name evidence="9" type="primary">gltX</name>
    <name evidence="9" type="ORF">Pan265_12150</name>
</gene>
<proteinExistence type="inferred from homology"/>
<dbReference type="InterPro" id="IPR000924">
    <property type="entry name" value="Glu/Gln-tRNA-synth"/>
</dbReference>
<dbReference type="Pfam" id="PF00749">
    <property type="entry name" value="tRNA-synt_1c"/>
    <property type="match status" value="1"/>
</dbReference>
<keyword evidence="6 7" id="KW-0030">Aminoacyl-tRNA synthetase</keyword>
<evidence type="ECO:0000256" key="1">
    <source>
        <dbReference type="ARBA" id="ARBA00022598"/>
    </source>
</evidence>
<accession>A0A518BWM0</accession>
<keyword evidence="2" id="KW-0479">Metal-binding</keyword>
<evidence type="ECO:0000256" key="7">
    <source>
        <dbReference type="RuleBase" id="RU363037"/>
    </source>
</evidence>
<evidence type="ECO:0000313" key="10">
    <source>
        <dbReference type="Proteomes" id="UP000320386"/>
    </source>
</evidence>